<protein>
    <submittedName>
        <fullName evidence="1">Uncharacterized protein</fullName>
    </submittedName>
</protein>
<sequence length="266" mass="28498">MARLADLPALGFDQLIPAVIAIAADRFDALLIEVSHSLGFVFKADDIAHRVVDVVQILQGCLFADGCAELQQPTILRAVLCAGRDTITGGLLFDLLVRVVTDSTDQALGLPARAGRVKPHRRKFARHVVMEGLGIVHGIGLPLEFTGRKENVAGDVGLLLQKHITVFRVAGPVGQIEVRQHAPRFDQLGTGQTIVVDEPGPRRVIMADQATTLIVLGEGITRIGITQSLNHTKLFATGLLRHNNRALQVVIVAMAFATSGVPGTTQ</sequence>
<organism evidence="1 2">
    <name type="scientific">Pseudomonas chlororaphis</name>
    <dbReference type="NCBI Taxonomy" id="587753"/>
    <lineage>
        <taxon>Bacteria</taxon>
        <taxon>Pseudomonadati</taxon>
        <taxon>Pseudomonadota</taxon>
        <taxon>Gammaproteobacteria</taxon>
        <taxon>Pseudomonadales</taxon>
        <taxon>Pseudomonadaceae</taxon>
        <taxon>Pseudomonas</taxon>
    </lineage>
</organism>
<evidence type="ECO:0000313" key="1">
    <source>
        <dbReference type="EMBL" id="KHA72864.1"/>
    </source>
</evidence>
<accession>A0A0A6DEC1</accession>
<name>A0A0A6DEC1_9PSED</name>
<gene>
    <name evidence="1" type="ORF">NZ35_12905</name>
</gene>
<comment type="caution">
    <text evidence="1">The sequence shown here is derived from an EMBL/GenBank/DDBJ whole genome shotgun (WGS) entry which is preliminary data.</text>
</comment>
<evidence type="ECO:0000313" key="2">
    <source>
        <dbReference type="Proteomes" id="UP000030564"/>
    </source>
</evidence>
<dbReference type="Proteomes" id="UP000030564">
    <property type="component" value="Unassembled WGS sequence"/>
</dbReference>
<dbReference type="AlphaFoldDB" id="A0A0A6DEC1"/>
<dbReference type="EMBL" id="JSFK01000009">
    <property type="protein sequence ID" value="KHA72864.1"/>
    <property type="molecule type" value="Genomic_DNA"/>
</dbReference>
<reference evidence="1 2" key="1">
    <citation type="submission" date="2014-10" db="EMBL/GenBank/DDBJ databases">
        <title>Draft genome sequence of Pseudomonas chlororaphis EA105.</title>
        <authorList>
            <person name="McCully L.M."/>
            <person name="Bitzer A.S."/>
            <person name="Spence C."/>
            <person name="Bais H."/>
            <person name="Silby M.W."/>
        </authorList>
    </citation>
    <scope>NUCLEOTIDE SEQUENCE [LARGE SCALE GENOMIC DNA]</scope>
    <source>
        <strain evidence="1 2">EA105</strain>
    </source>
</reference>
<proteinExistence type="predicted"/>